<accession>A0AAV4WY51</accession>
<reference evidence="2 3" key="1">
    <citation type="submission" date="2021-06" db="EMBL/GenBank/DDBJ databases">
        <title>Caerostris extrusa draft genome.</title>
        <authorList>
            <person name="Kono N."/>
            <person name="Arakawa K."/>
        </authorList>
    </citation>
    <scope>NUCLEOTIDE SEQUENCE [LARGE SCALE GENOMIC DNA]</scope>
</reference>
<evidence type="ECO:0000256" key="1">
    <source>
        <dbReference type="SAM" id="MobiDB-lite"/>
    </source>
</evidence>
<protein>
    <submittedName>
        <fullName evidence="2">Uncharacterized protein</fullName>
    </submittedName>
</protein>
<dbReference type="EMBL" id="BPLR01016983">
    <property type="protein sequence ID" value="GIY87835.1"/>
    <property type="molecule type" value="Genomic_DNA"/>
</dbReference>
<sequence length="91" mass="10318">MTVERQAKPNLSGLLQRPFLPTDSGKYGSSTMVLTSFFTRVAYPRRCNVSNMMNQTDTPLLQHTLDFEPFEPLPDINIRIANDSLDSVQEI</sequence>
<evidence type="ECO:0000313" key="2">
    <source>
        <dbReference type="EMBL" id="GIY87835.1"/>
    </source>
</evidence>
<comment type="caution">
    <text evidence="2">The sequence shown here is derived from an EMBL/GenBank/DDBJ whole genome shotgun (WGS) entry which is preliminary data.</text>
</comment>
<dbReference type="Proteomes" id="UP001054945">
    <property type="component" value="Unassembled WGS sequence"/>
</dbReference>
<gene>
    <name evidence="2" type="ORF">CEXT_701631</name>
</gene>
<keyword evidence="3" id="KW-1185">Reference proteome</keyword>
<feature type="region of interest" description="Disordered" evidence="1">
    <location>
        <begin position="1"/>
        <end position="26"/>
    </location>
</feature>
<organism evidence="2 3">
    <name type="scientific">Caerostris extrusa</name>
    <name type="common">Bark spider</name>
    <name type="synonym">Caerostris bankana</name>
    <dbReference type="NCBI Taxonomy" id="172846"/>
    <lineage>
        <taxon>Eukaryota</taxon>
        <taxon>Metazoa</taxon>
        <taxon>Ecdysozoa</taxon>
        <taxon>Arthropoda</taxon>
        <taxon>Chelicerata</taxon>
        <taxon>Arachnida</taxon>
        <taxon>Araneae</taxon>
        <taxon>Araneomorphae</taxon>
        <taxon>Entelegynae</taxon>
        <taxon>Araneoidea</taxon>
        <taxon>Araneidae</taxon>
        <taxon>Caerostris</taxon>
    </lineage>
</organism>
<evidence type="ECO:0000313" key="3">
    <source>
        <dbReference type="Proteomes" id="UP001054945"/>
    </source>
</evidence>
<name>A0AAV4WY51_CAEEX</name>
<dbReference type="AlphaFoldDB" id="A0AAV4WY51"/>
<proteinExistence type="predicted"/>